<accession>A0A0U2MWW0</accession>
<organism evidence="7 8">
    <name type="scientific">Paenibacillus naphthalenovorans</name>
    <dbReference type="NCBI Taxonomy" id="162209"/>
    <lineage>
        <taxon>Bacteria</taxon>
        <taxon>Bacillati</taxon>
        <taxon>Bacillota</taxon>
        <taxon>Bacilli</taxon>
        <taxon>Bacillales</taxon>
        <taxon>Paenibacillaceae</taxon>
        <taxon>Paenibacillus</taxon>
    </lineage>
</organism>
<dbReference type="OrthoDB" id="3176438at2"/>
<dbReference type="Proteomes" id="UP000061660">
    <property type="component" value="Chromosome"/>
</dbReference>
<feature type="transmembrane region" description="Helical" evidence="6">
    <location>
        <begin position="61"/>
        <end position="79"/>
    </location>
</feature>
<evidence type="ECO:0000256" key="2">
    <source>
        <dbReference type="ARBA" id="ARBA00022475"/>
    </source>
</evidence>
<name>A0A0U2MWW0_9BACL</name>
<dbReference type="GO" id="GO:0005886">
    <property type="term" value="C:plasma membrane"/>
    <property type="evidence" value="ECO:0007669"/>
    <property type="project" value="UniProtKB-SubCell"/>
</dbReference>
<dbReference type="PATRIC" id="fig|162209.4.peg.2232"/>
<keyword evidence="5 6" id="KW-0472">Membrane</keyword>
<evidence type="ECO:0000256" key="3">
    <source>
        <dbReference type="ARBA" id="ARBA00022692"/>
    </source>
</evidence>
<sequence length="124" mass="13937">MMGFAILLVFYMLGTVLHEGFGVPLPANVIGLILFTLSLFLKIVKVSWVEEASQFLIRHMLLLFAPIVAGTMVFFSLIGEQALTIVISLFMSTFGVLLFTGWTVKLMSGRKMKEGERRYDRSRA</sequence>
<evidence type="ECO:0000313" key="8">
    <source>
        <dbReference type="Proteomes" id="UP000061660"/>
    </source>
</evidence>
<evidence type="ECO:0000256" key="1">
    <source>
        <dbReference type="ARBA" id="ARBA00004651"/>
    </source>
</evidence>
<dbReference type="PANTHER" id="PTHR33931:SF2">
    <property type="entry name" value="HOLIN-LIKE PROTEIN CIDA"/>
    <property type="match status" value="1"/>
</dbReference>
<evidence type="ECO:0000256" key="6">
    <source>
        <dbReference type="SAM" id="Phobius"/>
    </source>
</evidence>
<dbReference type="RefSeq" id="WP_062408731.1">
    <property type="nucleotide sequence ID" value="NZ_CP013652.1"/>
</dbReference>
<keyword evidence="4 6" id="KW-1133">Transmembrane helix</keyword>
<dbReference type="PANTHER" id="PTHR33931">
    <property type="entry name" value="HOLIN-LIKE PROTEIN CIDA-RELATED"/>
    <property type="match status" value="1"/>
</dbReference>
<evidence type="ECO:0000256" key="5">
    <source>
        <dbReference type="ARBA" id="ARBA00023136"/>
    </source>
</evidence>
<evidence type="ECO:0000313" key="7">
    <source>
        <dbReference type="EMBL" id="ALS22479.1"/>
    </source>
</evidence>
<dbReference type="InterPro" id="IPR005538">
    <property type="entry name" value="LrgA/CidA"/>
</dbReference>
<dbReference type="KEGG" id="pnp:IJ22_21050"/>
<dbReference type="AlphaFoldDB" id="A0A0U2MWW0"/>
<reference evidence="7 8" key="2">
    <citation type="journal article" date="2016" name="Genome Announc.">
        <title>Complete Genome Sequences of Two Interactive Moderate Thermophiles, Paenibacillus napthalenovorans 32O-Y and Paenibacillus sp. 32O-W.</title>
        <authorList>
            <person name="Butler R.R.III."/>
            <person name="Wang J."/>
            <person name="Stark B.C."/>
            <person name="Pombert J.F."/>
        </authorList>
    </citation>
    <scope>NUCLEOTIDE SEQUENCE [LARGE SCALE GENOMIC DNA]</scope>
    <source>
        <strain evidence="7 8">32O-Y</strain>
    </source>
</reference>
<keyword evidence="3 6" id="KW-0812">Transmembrane</keyword>
<feature type="transmembrane region" description="Helical" evidence="6">
    <location>
        <begin position="85"/>
        <end position="104"/>
    </location>
</feature>
<dbReference type="Pfam" id="PF03788">
    <property type="entry name" value="LrgA"/>
    <property type="match status" value="1"/>
</dbReference>
<evidence type="ECO:0000256" key="4">
    <source>
        <dbReference type="ARBA" id="ARBA00022989"/>
    </source>
</evidence>
<reference evidence="8" key="1">
    <citation type="submission" date="2015-12" db="EMBL/GenBank/DDBJ databases">
        <title>Complete genome sequences of two moderately thermophilic Paenibacillus species.</title>
        <authorList>
            <person name="Butler R.III."/>
            <person name="Wang J."/>
            <person name="Stark B.C."/>
            <person name="Pombert J.-F."/>
        </authorList>
    </citation>
    <scope>NUCLEOTIDE SEQUENCE [LARGE SCALE GENOMIC DNA]</scope>
    <source>
        <strain evidence="8">32O-Y</strain>
    </source>
</reference>
<dbReference type="EMBL" id="CP013652">
    <property type="protein sequence ID" value="ALS22479.1"/>
    <property type="molecule type" value="Genomic_DNA"/>
</dbReference>
<dbReference type="STRING" id="162209.IJ22_21050"/>
<keyword evidence="8" id="KW-1185">Reference proteome</keyword>
<comment type="subcellular location">
    <subcellularLocation>
        <location evidence="1">Cell membrane</location>
        <topology evidence="1">Multi-pass membrane protein</topology>
    </subcellularLocation>
</comment>
<proteinExistence type="predicted"/>
<gene>
    <name evidence="7" type="ORF">IJ22_21050</name>
</gene>
<protein>
    <submittedName>
        <fullName evidence="7">LrgA family protein</fullName>
    </submittedName>
</protein>
<keyword evidence="2" id="KW-1003">Cell membrane</keyword>